<dbReference type="EMBL" id="BMHE01000043">
    <property type="protein sequence ID" value="GGA02817.1"/>
    <property type="molecule type" value="Genomic_DNA"/>
</dbReference>
<name>A0ABQ1F7V2_9BACL</name>
<evidence type="ECO:0000313" key="2">
    <source>
        <dbReference type="Proteomes" id="UP000615455"/>
    </source>
</evidence>
<organism evidence="1 2">
    <name type="scientific">Paenibacillus marchantiophytorum</name>
    <dbReference type="NCBI Taxonomy" id="1619310"/>
    <lineage>
        <taxon>Bacteria</taxon>
        <taxon>Bacillati</taxon>
        <taxon>Bacillota</taxon>
        <taxon>Bacilli</taxon>
        <taxon>Bacillales</taxon>
        <taxon>Paenibacillaceae</taxon>
        <taxon>Paenibacillus</taxon>
    </lineage>
</organism>
<dbReference type="RefSeq" id="WP_189018136.1">
    <property type="nucleotide sequence ID" value="NZ_BMHE01000043.1"/>
</dbReference>
<proteinExistence type="predicted"/>
<keyword evidence="2" id="KW-1185">Reference proteome</keyword>
<evidence type="ECO:0000313" key="1">
    <source>
        <dbReference type="EMBL" id="GGA02817.1"/>
    </source>
</evidence>
<protein>
    <submittedName>
        <fullName evidence="1">Uncharacterized protein</fullName>
    </submittedName>
</protein>
<sequence>MKFVNKMHIMLILFTNLANFVERYTVLIAKRGSSTIHNSINVHDAAAVFKII</sequence>
<accession>A0ABQ1F7V2</accession>
<dbReference type="Proteomes" id="UP000615455">
    <property type="component" value="Unassembled WGS sequence"/>
</dbReference>
<gene>
    <name evidence="1" type="ORF">GCM10008018_56120</name>
</gene>
<reference evidence="2" key="1">
    <citation type="journal article" date="2019" name="Int. J. Syst. Evol. Microbiol.">
        <title>The Global Catalogue of Microorganisms (GCM) 10K type strain sequencing project: providing services to taxonomists for standard genome sequencing and annotation.</title>
        <authorList>
            <consortium name="The Broad Institute Genomics Platform"/>
            <consortium name="The Broad Institute Genome Sequencing Center for Infectious Disease"/>
            <person name="Wu L."/>
            <person name="Ma J."/>
        </authorList>
    </citation>
    <scope>NUCLEOTIDE SEQUENCE [LARGE SCALE GENOMIC DNA]</scope>
    <source>
        <strain evidence="2">CGMCC 1.15043</strain>
    </source>
</reference>
<comment type="caution">
    <text evidence="1">The sequence shown here is derived from an EMBL/GenBank/DDBJ whole genome shotgun (WGS) entry which is preliminary data.</text>
</comment>